<dbReference type="RefSeq" id="XP_016725975.2">
    <property type="nucleotide sequence ID" value="XM_016870486.2"/>
</dbReference>
<accession>A0A1U8MGR4</accession>
<evidence type="ECO:0000313" key="2">
    <source>
        <dbReference type="RefSeq" id="XP_016725975.2"/>
    </source>
</evidence>
<sequence length="157" mass="17955">MSAGLRMVRVDSGEVAEEGEIVAEEFLFGHAKVKRSRIEDRIIGTYIHNLSARVPRVIEKHLQEAGFLHVSRMLRRIKLEPALISTLLERWRLETHIPSSVRFRVQITKSTRLATLLCDNSCGSHSRMDPVTCSNFLVSTLFAPKCHPKYKNMNLKE</sequence>
<gene>
    <name evidence="2" type="primary">LOC107937582</name>
</gene>
<evidence type="ECO:0000313" key="1">
    <source>
        <dbReference type="Proteomes" id="UP000818029"/>
    </source>
</evidence>
<dbReference type="PaxDb" id="3635-A0A1U8MGR4"/>
<organism evidence="1 2">
    <name type="scientific">Gossypium hirsutum</name>
    <name type="common">Upland cotton</name>
    <name type="synonym">Gossypium mexicanum</name>
    <dbReference type="NCBI Taxonomy" id="3635"/>
    <lineage>
        <taxon>Eukaryota</taxon>
        <taxon>Viridiplantae</taxon>
        <taxon>Streptophyta</taxon>
        <taxon>Embryophyta</taxon>
        <taxon>Tracheophyta</taxon>
        <taxon>Spermatophyta</taxon>
        <taxon>Magnoliopsida</taxon>
        <taxon>eudicotyledons</taxon>
        <taxon>Gunneridae</taxon>
        <taxon>Pentapetalae</taxon>
        <taxon>rosids</taxon>
        <taxon>malvids</taxon>
        <taxon>Malvales</taxon>
        <taxon>Malvaceae</taxon>
        <taxon>Malvoideae</taxon>
        <taxon>Gossypium</taxon>
    </lineage>
</organism>
<dbReference type="AlphaFoldDB" id="A0A1U8MGR4"/>
<dbReference type="KEGG" id="ghi:107937582"/>
<proteinExistence type="predicted"/>
<dbReference type="GeneID" id="107937582"/>
<name>A0A1U8MGR4_GOSHI</name>
<dbReference type="Proteomes" id="UP000818029">
    <property type="component" value="Chromosome A12"/>
</dbReference>
<protein>
    <submittedName>
        <fullName evidence="2">Uncharacterized protein</fullName>
    </submittedName>
</protein>
<reference evidence="2" key="2">
    <citation type="submission" date="2025-08" db="UniProtKB">
        <authorList>
            <consortium name="RefSeq"/>
        </authorList>
    </citation>
    <scope>IDENTIFICATION</scope>
</reference>
<reference evidence="1" key="1">
    <citation type="journal article" date="2020" name="Nat. Genet.">
        <title>Genomic diversifications of five Gossypium allopolyploid species and their impact on cotton improvement.</title>
        <authorList>
            <person name="Chen Z.J."/>
            <person name="Sreedasyam A."/>
            <person name="Ando A."/>
            <person name="Song Q."/>
            <person name="De Santiago L.M."/>
            <person name="Hulse-Kemp A.M."/>
            <person name="Ding M."/>
            <person name="Ye W."/>
            <person name="Kirkbride R.C."/>
            <person name="Jenkins J."/>
            <person name="Plott C."/>
            <person name="Lovell J."/>
            <person name="Lin Y.M."/>
            <person name="Vaughn R."/>
            <person name="Liu B."/>
            <person name="Simpson S."/>
            <person name="Scheffler B.E."/>
            <person name="Wen L."/>
            <person name="Saski C.A."/>
            <person name="Grover C.E."/>
            <person name="Hu G."/>
            <person name="Conover J.L."/>
            <person name="Carlson J.W."/>
            <person name="Shu S."/>
            <person name="Boston L.B."/>
            <person name="Williams M."/>
            <person name="Peterson D.G."/>
            <person name="McGee K."/>
            <person name="Jones D.C."/>
            <person name="Wendel J.F."/>
            <person name="Stelly D.M."/>
            <person name="Grimwood J."/>
            <person name="Schmutz J."/>
        </authorList>
    </citation>
    <scope>NUCLEOTIDE SEQUENCE [LARGE SCALE GENOMIC DNA]</scope>
    <source>
        <strain evidence="1">cv. TM-1</strain>
    </source>
</reference>
<keyword evidence="1" id="KW-1185">Reference proteome</keyword>